<evidence type="ECO:0000313" key="3">
    <source>
        <dbReference type="Proteomes" id="UP000677126"/>
    </source>
</evidence>
<dbReference type="RefSeq" id="WP_213500304.1">
    <property type="nucleotide sequence ID" value="NZ_CP054856.1"/>
</dbReference>
<dbReference type="EMBL" id="CP054856">
    <property type="protein sequence ID" value="QVM84727.1"/>
    <property type="molecule type" value="Genomic_DNA"/>
</dbReference>
<proteinExistence type="predicted"/>
<evidence type="ECO:0008006" key="4">
    <source>
        <dbReference type="Google" id="ProtNLM"/>
    </source>
</evidence>
<feature type="chain" id="PRO_5047506826" description="DUF4157 domain-containing protein" evidence="1">
    <location>
        <begin position="36"/>
        <end position="200"/>
    </location>
</feature>
<feature type="signal peptide" evidence="1">
    <location>
        <begin position="1"/>
        <end position="35"/>
    </location>
</feature>
<sequence>MSIRQMRTATLRTMASACGVITAGLLCAALTPAFAADTKDQAQVSGEQTVALAEFLGRYAAWAKGIEAEGQARGTPLTAEQIELARQVGIAHPEKVRLVPVEAVPFPTQDEAMRKMGESLGFIGPGITNNAQAFGYTIWVRDGFTLDRPSLAHELVHVAQIERSASFDAYVQRYMQELREYGHARMPLEVEAYEANRTYR</sequence>
<keyword evidence="3" id="KW-1185">Reference proteome</keyword>
<evidence type="ECO:0000256" key="1">
    <source>
        <dbReference type="SAM" id="SignalP"/>
    </source>
</evidence>
<protein>
    <recommendedName>
        <fullName evidence="4">DUF4157 domain-containing protein</fullName>
    </recommendedName>
</protein>
<name>A0ABX8E6X1_9SPHN</name>
<evidence type="ECO:0000313" key="2">
    <source>
        <dbReference type="EMBL" id="QVM84727.1"/>
    </source>
</evidence>
<gene>
    <name evidence="2" type="ORF">HT578_14470</name>
</gene>
<reference evidence="2 3" key="1">
    <citation type="journal article" date="2021" name="Int. J. Syst. Evol. Microbiol.">
        <title>Novosphingobium decolorationis sp. nov., an aniline blue-decolourizing bacterium isolated from East Pacific sediment.</title>
        <authorList>
            <person name="Chen X."/>
            <person name="Dong B."/>
            <person name="Chen T."/>
            <person name="Ren N."/>
            <person name="Wang J."/>
            <person name="Xu Y."/>
            <person name="Yang J."/>
            <person name="Zhu S."/>
            <person name="Chen J."/>
        </authorList>
    </citation>
    <scope>NUCLEOTIDE SEQUENCE [LARGE SCALE GENOMIC DNA]</scope>
    <source>
        <strain evidence="2 3">502str22</strain>
    </source>
</reference>
<keyword evidence="1" id="KW-0732">Signal</keyword>
<organism evidence="2 3">
    <name type="scientific">Novosphingobium decolorationis</name>
    <dbReference type="NCBI Taxonomy" id="2698673"/>
    <lineage>
        <taxon>Bacteria</taxon>
        <taxon>Pseudomonadati</taxon>
        <taxon>Pseudomonadota</taxon>
        <taxon>Alphaproteobacteria</taxon>
        <taxon>Sphingomonadales</taxon>
        <taxon>Sphingomonadaceae</taxon>
        <taxon>Novosphingobium</taxon>
    </lineage>
</organism>
<dbReference type="Proteomes" id="UP000677126">
    <property type="component" value="Chromosome"/>
</dbReference>
<accession>A0ABX8E6X1</accession>